<evidence type="ECO:0000256" key="5">
    <source>
        <dbReference type="ARBA" id="ARBA00022840"/>
    </source>
</evidence>
<feature type="domain" description="Protein kinase" evidence="8">
    <location>
        <begin position="1081"/>
        <end position="1324"/>
    </location>
</feature>
<feature type="region of interest" description="Disordered" evidence="7">
    <location>
        <begin position="575"/>
        <end position="707"/>
    </location>
</feature>
<dbReference type="SMART" id="SM00033">
    <property type="entry name" value="CH"/>
    <property type="match status" value="1"/>
</dbReference>
<feature type="domain" description="Phorbol-ester/DAG-type" evidence="10">
    <location>
        <begin position="1387"/>
        <end position="1434"/>
    </location>
</feature>
<evidence type="ECO:0000313" key="12">
    <source>
        <dbReference type="Proteomes" id="UP000092993"/>
    </source>
</evidence>
<feature type="compositionally biased region" description="Basic and acidic residues" evidence="7">
    <location>
        <begin position="835"/>
        <end position="846"/>
    </location>
</feature>
<keyword evidence="5 6" id="KW-0067">ATP-binding</keyword>
<keyword evidence="4" id="KW-0862">Zinc</keyword>
<feature type="compositionally biased region" description="Low complexity" evidence="7">
    <location>
        <begin position="310"/>
        <end position="333"/>
    </location>
</feature>
<dbReference type="InterPro" id="IPR046349">
    <property type="entry name" value="C1-like_sf"/>
</dbReference>
<evidence type="ECO:0000259" key="8">
    <source>
        <dbReference type="PROSITE" id="PS50011"/>
    </source>
</evidence>
<name>A0A1C7MA59_GRIFR</name>
<dbReference type="GO" id="GO:0005524">
    <property type="term" value="F:ATP binding"/>
    <property type="evidence" value="ECO:0007669"/>
    <property type="project" value="UniProtKB-UniRule"/>
</dbReference>
<feature type="compositionally biased region" description="Basic residues" evidence="7">
    <location>
        <begin position="111"/>
        <end position="121"/>
    </location>
</feature>
<keyword evidence="3 6" id="KW-0547">Nucleotide-binding</keyword>
<dbReference type="Pfam" id="PF00307">
    <property type="entry name" value="CH"/>
    <property type="match status" value="1"/>
</dbReference>
<evidence type="ECO:0000256" key="3">
    <source>
        <dbReference type="ARBA" id="ARBA00022741"/>
    </source>
</evidence>
<dbReference type="CDD" id="cd00029">
    <property type="entry name" value="C1"/>
    <property type="match status" value="1"/>
</dbReference>
<dbReference type="GO" id="GO:0004674">
    <property type="term" value="F:protein serine/threonine kinase activity"/>
    <property type="evidence" value="ECO:0007669"/>
    <property type="project" value="UniProtKB-EC"/>
</dbReference>
<dbReference type="PROSITE" id="PS50081">
    <property type="entry name" value="ZF_DAG_PE_2"/>
    <property type="match status" value="1"/>
</dbReference>
<dbReference type="SUPFAM" id="SSF47576">
    <property type="entry name" value="Calponin-homology domain, CH-domain"/>
    <property type="match status" value="1"/>
</dbReference>
<proteinExistence type="predicted"/>
<dbReference type="PROSITE" id="PS50011">
    <property type="entry name" value="PROTEIN_KINASE_DOM"/>
    <property type="match status" value="1"/>
</dbReference>
<dbReference type="Gene3D" id="1.10.418.10">
    <property type="entry name" value="Calponin-like domain"/>
    <property type="match status" value="1"/>
</dbReference>
<dbReference type="STRING" id="5627.A0A1C7MA59"/>
<feature type="region of interest" description="Disordered" evidence="7">
    <location>
        <begin position="1466"/>
        <end position="1505"/>
    </location>
</feature>
<feature type="compositionally biased region" description="Polar residues" evidence="7">
    <location>
        <begin position="598"/>
        <end position="622"/>
    </location>
</feature>
<dbReference type="InterPro" id="IPR001715">
    <property type="entry name" value="CH_dom"/>
</dbReference>
<dbReference type="OrthoDB" id="2772162at2759"/>
<feature type="compositionally biased region" description="Polar residues" evidence="7">
    <location>
        <begin position="1585"/>
        <end position="1620"/>
    </location>
</feature>
<dbReference type="InterPro" id="IPR002219">
    <property type="entry name" value="PKC_DAG/PE"/>
</dbReference>
<feature type="compositionally biased region" description="Low complexity" evidence="7">
    <location>
        <begin position="1564"/>
        <end position="1579"/>
    </location>
</feature>
<evidence type="ECO:0000256" key="7">
    <source>
        <dbReference type="SAM" id="MobiDB-lite"/>
    </source>
</evidence>
<feature type="compositionally biased region" description="Polar residues" evidence="7">
    <location>
        <begin position="1466"/>
        <end position="1478"/>
    </location>
</feature>
<dbReference type="InterPro" id="IPR050629">
    <property type="entry name" value="STE20/SPS1-PAK"/>
</dbReference>
<dbReference type="InterPro" id="IPR036872">
    <property type="entry name" value="CH_dom_sf"/>
</dbReference>
<feature type="compositionally biased region" description="Low complexity" evidence="7">
    <location>
        <begin position="263"/>
        <end position="273"/>
    </location>
</feature>
<feature type="compositionally biased region" description="Polar residues" evidence="7">
    <location>
        <begin position="150"/>
        <end position="161"/>
    </location>
</feature>
<feature type="region of interest" description="Disordered" evidence="7">
    <location>
        <begin position="766"/>
        <end position="867"/>
    </location>
</feature>
<dbReference type="SMART" id="SM00109">
    <property type="entry name" value="C1"/>
    <property type="match status" value="1"/>
</dbReference>
<evidence type="ECO:0000256" key="4">
    <source>
        <dbReference type="ARBA" id="ARBA00022833"/>
    </source>
</evidence>
<feature type="compositionally biased region" description="Polar residues" evidence="7">
    <location>
        <begin position="296"/>
        <end position="308"/>
    </location>
</feature>
<dbReference type="SUPFAM" id="SSF57889">
    <property type="entry name" value="Cysteine-rich domain"/>
    <property type="match status" value="1"/>
</dbReference>
<feature type="compositionally biased region" description="Polar residues" evidence="7">
    <location>
        <begin position="766"/>
        <end position="786"/>
    </location>
</feature>
<dbReference type="Pfam" id="PF00130">
    <property type="entry name" value="C1_1"/>
    <property type="match status" value="1"/>
</dbReference>
<feature type="compositionally biased region" description="Basic and acidic residues" evidence="7">
    <location>
        <begin position="241"/>
        <end position="250"/>
    </location>
</feature>
<dbReference type="PROSITE" id="PS00107">
    <property type="entry name" value="PROTEIN_KINASE_ATP"/>
    <property type="match status" value="1"/>
</dbReference>
<feature type="compositionally biased region" description="Low complexity" evidence="7">
    <location>
        <begin position="57"/>
        <end position="67"/>
    </location>
</feature>
<feature type="compositionally biased region" description="Low complexity" evidence="7">
    <location>
        <begin position="213"/>
        <end position="224"/>
    </location>
</feature>
<organism evidence="11 12">
    <name type="scientific">Grifola frondosa</name>
    <name type="common">Maitake</name>
    <name type="synonym">Polyporus frondosus</name>
    <dbReference type="NCBI Taxonomy" id="5627"/>
    <lineage>
        <taxon>Eukaryota</taxon>
        <taxon>Fungi</taxon>
        <taxon>Dikarya</taxon>
        <taxon>Basidiomycota</taxon>
        <taxon>Agaricomycotina</taxon>
        <taxon>Agaricomycetes</taxon>
        <taxon>Polyporales</taxon>
        <taxon>Grifolaceae</taxon>
        <taxon>Grifola</taxon>
    </lineage>
</organism>
<evidence type="ECO:0000256" key="6">
    <source>
        <dbReference type="PROSITE-ProRule" id="PRU10141"/>
    </source>
</evidence>
<dbReference type="PROSITE" id="PS00108">
    <property type="entry name" value="PROTEIN_KINASE_ST"/>
    <property type="match status" value="1"/>
</dbReference>
<dbReference type="Pfam" id="PF00069">
    <property type="entry name" value="Pkinase"/>
    <property type="match status" value="1"/>
</dbReference>
<feature type="domain" description="Calponin-homology (CH)" evidence="9">
    <location>
        <begin position="456"/>
        <end position="565"/>
    </location>
</feature>
<dbReference type="GO" id="GO:0005737">
    <property type="term" value="C:cytoplasm"/>
    <property type="evidence" value="ECO:0007669"/>
    <property type="project" value="TreeGrafter"/>
</dbReference>
<feature type="compositionally biased region" description="Polar residues" evidence="7">
    <location>
        <begin position="1521"/>
        <end position="1532"/>
    </location>
</feature>
<evidence type="ECO:0000313" key="11">
    <source>
        <dbReference type="EMBL" id="OBZ73803.1"/>
    </source>
</evidence>
<comment type="caution">
    <text evidence="11">The sequence shown here is derived from an EMBL/GenBank/DDBJ whole genome shotgun (WGS) entry which is preliminary data.</text>
</comment>
<feature type="compositionally biased region" description="Polar residues" evidence="7">
    <location>
        <begin position="365"/>
        <end position="393"/>
    </location>
</feature>
<evidence type="ECO:0000259" key="9">
    <source>
        <dbReference type="PROSITE" id="PS50021"/>
    </source>
</evidence>
<accession>A0A1C7MA59</accession>
<feature type="compositionally biased region" description="Polar residues" evidence="7">
    <location>
        <begin position="225"/>
        <end position="240"/>
    </location>
</feature>
<feature type="compositionally biased region" description="Low complexity" evidence="7">
    <location>
        <begin position="28"/>
        <end position="48"/>
    </location>
</feature>
<protein>
    <recommendedName>
        <fullName evidence="1">non-specific serine/threonine protein kinase</fullName>
        <ecNumber evidence="1">2.7.11.1</ecNumber>
    </recommendedName>
</protein>
<dbReference type="OMA" id="FPRRPTH"/>
<feature type="region of interest" description="Disordered" evidence="7">
    <location>
        <begin position="959"/>
        <end position="1032"/>
    </location>
</feature>
<dbReference type="GO" id="GO:0046872">
    <property type="term" value="F:metal ion binding"/>
    <property type="evidence" value="ECO:0007669"/>
    <property type="project" value="UniProtKB-KW"/>
</dbReference>
<dbReference type="PROSITE" id="PS00479">
    <property type="entry name" value="ZF_DAG_PE_1"/>
    <property type="match status" value="1"/>
</dbReference>
<evidence type="ECO:0000256" key="2">
    <source>
        <dbReference type="ARBA" id="ARBA00022723"/>
    </source>
</evidence>
<feature type="compositionally biased region" description="Polar residues" evidence="7">
    <location>
        <begin position="187"/>
        <end position="197"/>
    </location>
</feature>
<feature type="region of interest" description="Disordered" evidence="7">
    <location>
        <begin position="916"/>
        <end position="940"/>
    </location>
</feature>
<dbReference type="InterPro" id="IPR017441">
    <property type="entry name" value="Protein_kinase_ATP_BS"/>
</dbReference>
<dbReference type="Gene3D" id="3.30.60.20">
    <property type="match status" value="1"/>
</dbReference>
<dbReference type="CDD" id="cd00014">
    <property type="entry name" value="CH_SF"/>
    <property type="match status" value="1"/>
</dbReference>
<evidence type="ECO:0000259" key="10">
    <source>
        <dbReference type="PROSITE" id="PS50081"/>
    </source>
</evidence>
<dbReference type="SMART" id="SM00220">
    <property type="entry name" value="S_TKc"/>
    <property type="match status" value="1"/>
</dbReference>
<dbReference type="InterPro" id="IPR008271">
    <property type="entry name" value="Ser/Thr_kinase_AS"/>
</dbReference>
<keyword evidence="2" id="KW-0479">Metal-binding</keyword>
<sequence length="1657" mass="178231">MADVLASSKFNVTVSNPFQMVSHKHSESSPPSVTVASSSRVQSPSQVSGLQPKTFSRLRSSLEQSLRTATKSKSKLPAIVDETGVLSQSETKGKGRASEDDVPKEKEKAKSRMLSKVSFRRPGKDSSAPSPVPPPVASEQKEAEGRRGSAQGQTIPSSFTQPFALPAGSSSNVAALVSPPRERVRKSSAQPTLSTKEISGPTPLAPRRDIEASTSRSFPRSYSSITLCGTLNPLTYTPETPTRKAREATRSPDPSLPSPRGIASSSSRRAAASTSHLPLGSPPNSPTTPRVISPINARSSSRTGTHRATPSASSSHLPLASSPSPNSAPSVRRPSLDLQRPPAIAPLSSRSRSVTPTSPARSRAVSPTQRNFSPSFSQNRFLNASTTSLSPSANPEYRELIRAASSFLCKEMLKPPSQLSKSSLQPKEWEEVEVRMRALARLERVWGKSGGGMSSSSQLNSVSALSSSGLSAGGEERERRLFCEALRDGYVLCKLVNKLFPGTVARVDAKEDGFVRTSNVTMFLAGCRSVGVQANELFHRDDLLEANPESLARVAKTILALSGLSEFPGLDRAKPIVGGGGGQGQSSSASSSNPYGLGSNSRAAASTPNLSAAQRSTSSGSPVSRRRWSPPQPLPTVRSDSPNEEGSNSSGSKTVANGDIVHESDAAGQSDLDEVPPIITPPPRSPLRPRAVSERVSIADSTRASMGDSVVGSFVESLASSGLRQSQASSNLTDTTVYSSLLELQRSTSSGQNKFGTVRTFTTEATSFVSSDPPSMTRTDGSSIASSFKDDMVRKRSVDTNSRPPRERRPSETAIVDLSRVVEEEESGSSSKGGKSRDHTRSEKSSQGETPPPHPLPKASAIKLGKGKWPDDFLDAFQSARASPVLDDDDSVSTAAHTPLSISPPRKLAVVGASRPNESVDSLPQFPRRPTHRARHSVDTPASFRRMRCCAGILRLRGPLPRTASGEHGTPPSDRPSFAFPSTVPDSVKPDAPALNDRPRQPRGRFQSEIDAASSRRKPRPNSYDDLGAKPRRSRFESMVNLGVASSNASASDLMSRDSYDGSAVRQTLIVREDGKAPTSFQLGNCIGRGQFGAVYRALNLNTGQMVAVKRIRLEGLKEEEIAQLMKEVDLVKSLSHPSIVKYEGMARDDDTLNIVLEYAENGSLGQTLKAFGKLNERLVANYVVKILEGLHYLHRNDVVHCDLKAANILTTKNGNVKLSDFGVSLNLRAMEREMKDVAGTPNWMAPEVIELKGASTKSDIWSLACTVIELLTGRPLMFRIVEDDMPPLPEGCSESLQNFLKSCFNKDPTKRPSAELLCEHEWLKKNWAATSADLQKSEAIRYLAKIEMPDSDRATPDHLPHVDEFVSGSPARPRMSNDGEAISPREHSFVKTTFGKPVICRVCLQSVKRSAVLCEQCSLIAHGKCAPNAPPTCDLRAQLLLYAQYAENGNPANPYTSPMEMLANVQSNPTTSPTTDDGISRRTSVDSAPAHPSAPGSQPHVTHPPTAFKVFAAFKRSRSIMSMDQDQSPAASSPPKPNVNNRQVTHKRSVLKRKQEPKERPQSISSNSTSPNSASMRSAVTALESISSGGRGTTRQSARSTAESTGASDRMSRMTSFSEVSVAETERDDSRFPGIHMPHHGRDKKRDSKNGGCTVQ</sequence>
<feature type="compositionally biased region" description="Basic and acidic residues" evidence="7">
    <location>
        <begin position="91"/>
        <end position="110"/>
    </location>
</feature>
<dbReference type="EC" id="2.7.11.1" evidence="1"/>
<dbReference type="Proteomes" id="UP000092993">
    <property type="component" value="Unassembled WGS sequence"/>
</dbReference>
<dbReference type="PANTHER" id="PTHR48012">
    <property type="entry name" value="STERILE20-LIKE KINASE, ISOFORM B-RELATED"/>
    <property type="match status" value="1"/>
</dbReference>
<evidence type="ECO:0000256" key="1">
    <source>
        <dbReference type="ARBA" id="ARBA00012513"/>
    </source>
</evidence>
<feature type="binding site" evidence="6">
    <location>
        <position position="1110"/>
    </location>
    <ligand>
        <name>ATP</name>
        <dbReference type="ChEBI" id="CHEBI:30616"/>
    </ligand>
</feature>
<dbReference type="SUPFAM" id="SSF56112">
    <property type="entry name" value="Protein kinase-like (PK-like)"/>
    <property type="match status" value="1"/>
</dbReference>
<dbReference type="CDD" id="cd06627">
    <property type="entry name" value="STKc_Cdc7_like"/>
    <property type="match status" value="1"/>
</dbReference>
<feature type="compositionally biased region" description="Low complexity" evidence="7">
    <location>
        <begin position="348"/>
        <end position="363"/>
    </location>
</feature>
<keyword evidence="12" id="KW-1185">Reference proteome</keyword>
<reference evidence="11 12" key="1">
    <citation type="submission" date="2016-03" db="EMBL/GenBank/DDBJ databases">
        <title>Whole genome sequencing of Grifola frondosa 9006-11.</title>
        <authorList>
            <person name="Min B."/>
            <person name="Park H."/>
            <person name="Kim J.-G."/>
            <person name="Cho H."/>
            <person name="Oh Y.-L."/>
            <person name="Kong W.-S."/>
            <person name="Choi I.-G."/>
        </authorList>
    </citation>
    <scope>NUCLEOTIDE SEQUENCE [LARGE SCALE GENOMIC DNA]</scope>
    <source>
        <strain evidence="11 12">9006-11</strain>
    </source>
</reference>
<feature type="region of interest" description="Disordered" evidence="7">
    <location>
        <begin position="1521"/>
        <end position="1657"/>
    </location>
</feature>
<dbReference type="EMBL" id="LUGG01000006">
    <property type="protein sequence ID" value="OBZ73803.1"/>
    <property type="molecule type" value="Genomic_DNA"/>
</dbReference>
<dbReference type="InterPro" id="IPR000719">
    <property type="entry name" value="Prot_kinase_dom"/>
</dbReference>
<dbReference type="PANTHER" id="PTHR48012:SF26">
    <property type="entry name" value="SERINE_THREONINE-PROTEIN KINASE DDB_G0283821-RELATED"/>
    <property type="match status" value="1"/>
</dbReference>
<feature type="compositionally biased region" description="Basic and acidic residues" evidence="7">
    <location>
        <begin position="788"/>
        <end position="811"/>
    </location>
</feature>
<dbReference type="FunFam" id="3.30.200.20:FF:000042">
    <property type="entry name" value="Aurora kinase A"/>
    <property type="match status" value="1"/>
</dbReference>
<dbReference type="InterPro" id="IPR011009">
    <property type="entry name" value="Kinase-like_dom_sf"/>
</dbReference>
<dbReference type="PROSITE" id="PS50021">
    <property type="entry name" value="CH"/>
    <property type="match status" value="1"/>
</dbReference>
<dbReference type="Gene3D" id="1.10.510.10">
    <property type="entry name" value="Transferase(Phosphotransferase) domain 1"/>
    <property type="match status" value="1"/>
</dbReference>
<gene>
    <name evidence="11" type="ORF">A0H81_05896</name>
</gene>
<feature type="region of interest" description="Disordered" evidence="7">
    <location>
        <begin position="21"/>
        <end position="393"/>
    </location>
</feature>